<evidence type="ECO:0008006" key="4">
    <source>
        <dbReference type="Google" id="ProtNLM"/>
    </source>
</evidence>
<keyword evidence="1" id="KW-0472">Membrane</keyword>
<evidence type="ECO:0000313" key="2">
    <source>
        <dbReference type="EMBL" id="OKY94336.1"/>
    </source>
</evidence>
<feature type="transmembrane region" description="Helical" evidence="1">
    <location>
        <begin position="7"/>
        <end position="28"/>
    </location>
</feature>
<dbReference type="RefSeq" id="WP_215721749.1">
    <property type="nucleotide sequence ID" value="NZ_BAAFLA010000027.1"/>
</dbReference>
<dbReference type="Proteomes" id="UP000187417">
    <property type="component" value="Unassembled WGS sequence"/>
</dbReference>
<dbReference type="EMBL" id="MNQH01000028">
    <property type="protein sequence ID" value="OKY94336.1"/>
    <property type="molecule type" value="Genomic_DNA"/>
</dbReference>
<sequence length="71" mass="7835">MLQPLKITLVICYTVLVLSVAGVLLSGILGRLEWLALCAVCALALLSITLVLGKNLRIQRMMTEDEYSDDR</sequence>
<reference evidence="2 3" key="1">
    <citation type="journal article" date="2016" name="Nat. Biotechnol.">
        <title>Measurement of bacterial replication rates in microbial communities.</title>
        <authorList>
            <person name="Brown C.T."/>
            <person name="Olm M.R."/>
            <person name="Thomas B.C."/>
            <person name="Banfield J.F."/>
        </authorList>
    </citation>
    <scope>NUCLEOTIDE SEQUENCE [LARGE SCALE GENOMIC DNA]</scope>
    <source>
        <strain evidence="2">CAG:67_53_122</strain>
    </source>
</reference>
<keyword evidence="1" id="KW-0812">Transmembrane</keyword>
<organism evidence="2 3">
    <name type="scientific">Alistipes putredinis</name>
    <dbReference type="NCBI Taxonomy" id="28117"/>
    <lineage>
        <taxon>Bacteria</taxon>
        <taxon>Pseudomonadati</taxon>
        <taxon>Bacteroidota</taxon>
        <taxon>Bacteroidia</taxon>
        <taxon>Bacteroidales</taxon>
        <taxon>Rikenellaceae</taxon>
        <taxon>Alistipes</taxon>
    </lineage>
</organism>
<gene>
    <name evidence="2" type="ORF">BHV66_05795</name>
</gene>
<keyword evidence="1" id="KW-1133">Transmembrane helix</keyword>
<accession>A0A1Q6F682</accession>
<evidence type="ECO:0000256" key="1">
    <source>
        <dbReference type="SAM" id="Phobius"/>
    </source>
</evidence>
<evidence type="ECO:0000313" key="3">
    <source>
        <dbReference type="Proteomes" id="UP000187417"/>
    </source>
</evidence>
<dbReference type="AlphaFoldDB" id="A0A1Q6F682"/>
<name>A0A1Q6F682_9BACT</name>
<protein>
    <recommendedName>
        <fullName evidence="4">ABC transporter permease</fullName>
    </recommendedName>
</protein>
<comment type="caution">
    <text evidence="2">The sequence shown here is derived from an EMBL/GenBank/DDBJ whole genome shotgun (WGS) entry which is preliminary data.</text>
</comment>
<proteinExistence type="predicted"/>
<feature type="transmembrane region" description="Helical" evidence="1">
    <location>
        <begin position="34"/>
        <end position="53"/>
    </location>
</feature>